<dbReference type="InterPro" id="IPR014284">
    <property type="entry name" value="RNA_pol_sigma-70_dom"/>
</dbReference>
<proteinExistence type="inferred from homology"/>
<dbReference type="SUPFAM" id="SSF88659">
    <property type="entry name" value="Sigma3 and sigma4 domains of RNA polymerase sigma factors"/>
    <property type="match status" value="1"/>
</dbReference>
<dbReference type="Pfam" id="PF04542">
    <property type="entry name" value="Sigma70_r2"/>
    <property type="match status" value="1"/>
</dbReference>
<organism evidence="7 8">
    <name type="scientific">Chitinophaga barathri</name>
    <dbReference type="NCBI Taxonomy" id="1647451"/>
    <lineage>
        <taxon>Bacteria</taxon>
        <taxon>Pseudomonadati</taxon>
        <taxon>Bacteroidota</taxon>
        <taxon>Chitinophagia</taxon>
        <taxon>Chitinophagales</taxon>
        <taxon>Chitinophagaceae</taxon>
        <taxon>Chitinophaga</taxon>
    </lineage>
</organism>
<dbReference type="InterPro" id="IPR014327">
    <property type="entry name" value="RNA_pol_sigma70_bacteroid"/>
</dbReference>
<keyword evidence="2" id="KW-0805">Transcription regulation</keyword>
<dbReference type="Pfam" id="PF08281">
    <property type="entry name" value="Sigma70_r4_2"/>
    <property type="match status" value="1"/>
</dbReference>
<reference evidence="8" key="1">
    <citation type="submission" date="2018-11" db="EMBL/GenBank/DDBJ databases">
        <title>Chitinophaga lutea sp.nov., isolate from arsenic contaminated soil.</title>
        <authorList>
            <person name="Zong Y."/>
        </authorList>
    </citation>
    <scope>NUCLEOTIDE SEQUENCE [LARGE SCALE GENOMIC DNA]</scope>
    <source>
        <strain evidence="8">YLT18</strain>
    </source>
</reference>
<feature type="domain" description="RNA polymerase sigma-70 region 2" evidence="5">
    <location>
        <begin position="37"/>
        <end position="104"/>
    </location>
</feature>
<protein>
    <submittedName>
        <fullName evidence="7">RNA polymerase sigma-70 factor</fullName>
    </submittedName>
</protein>
<evidence type="ECO:0000256" key="1">
    <source>
        <dbReference type="ARBA" id="ARBA00010641"/>
    </source>
</evidence>
<dbReference type="PANTHER" id="PTHR43133:SF46">
    <property type="entry name" value="RNA POLYMERASE SIGMA-70 FACTOR ECF SUBFAMILY"/>
    <property type="match status" value="1"/>
</dbReference>
<dbReference type="GO" id="GO:0016987">
    <property type="term" value="F:sigma factor activity"/>
    <property type="evidence" value="ECO:0007669"/>
    <property type="project" value="UniProtKB-KW"/>
</dbReference>
<evidence type="ECO:0000313" key="8">
    <source>
        <dbReference type="Proteomes" id="UP000279089"/>
    </source>
</evidence>
<comment type="similarity">
    <text evidence="1">Belongs to the sigma-70 factor family. ECF subfamily.</text>
</comment>
<accession>A0A3N4MDC2</accession>
<comment type="caution">
    <text evidence="7">The sequence shown here is derived from an EMBL/GenBank/DDBJ whole genome shotgun (WGS) entry which is preliminary data.</text>
</comment>
<dbReference type="InterPro" id="IPR013249">
    <property type="entry name" value="RNA_pol_sigma70_r4_t2"/>
</dbReference>
<evidence type="ECO:0000259" key="6">
    <source>
        <dbReference type="Pfam" id="PF08281"/>
    </source>
</evidence>
<dbReference type="InterPro" id="IPR039425">
    <property type="entry name" value="RNA_pol_sigma-70-like"/>
</dbReference>
<dbReference type="OrthoDB" id="711087at2"/>
<evidence type="ECO:0000313" key="7">
    <source>
        <dbReference type="EMBL" id="RPD41435.1"/>
    </source>
</evidence>
<keyword evidence="3" id="KW-0731">Sigma factor</keyword>
<dbReference type="Gene3D" id="1.10.1740.10">
    <property type="match status" value="1"/>
</dbReference>
<dbReference type="PANTHER" id="PTHR43133">
    <property type="entry name" value="RNA POLYMERASE ECF-TYPE SIGMA FACTO"/>
    <property type="match status" value="1"/>
</dbReference>
<dbReference type="GO" id="GO:0003677">
    <property type="term" value="F:DNA binding"/>
    <property type="evidence" value="ECO:0007669"/>
    <property type="project" value="InterPro"/>
</dbReference>
<evidence type="ECO:0000256" key="4">
    <source>
        <dbReference type="ARBA" id="ARBA00023163"/>
    </source>
</evidence>
<evidence type="ECO:0000256" key="3">
    <source>
        <dbReference type="ARBA" id="ARBA00023082"/>
    </source>
</evidence>
<dbReference type="EMBL" id="RMBX01000004">
    <property type="protein sequence ID" value="RPD41435.1"/>
    <property type="molecule type" value="Genomic_DNA"/>
</dbReference>
<dbReference type="NCBIfam" id="TIGR02937">
    <property type="entry name" value="sigma70-ECF"/>
    <property type="match status" value="1"/>
</dbReference>
<keyword evidence="4" id="KW-0804">Transcription</keyword>
<dbReference type="Gene3D" id="1.10.10.10">
    <property type="entry name" value="Winged helix-like DNA-binding domain superfamily/Winged helix DNA-binding domain"/>
    <property type="match status" value="1"/>
</dbReference>
<keyword evidence="8" id="KW-1185">Reference proteome</keyword>
<dbReference type="InterPro" id="IPR036388">
    <property type="entry name" value="WH-like_DNA-bd_sf"/>
</dbReference>
<dbReference type="GO" id="GO:0006352">
    <property type="term" value="P:DNA-templated transcription initiation"/>
    <property type="evidence" value="ECO:0007669"/>
    <property type="project" value="InterPro"/>
</dbReference>
<dbReference type="AlphaFoldDB" id="A0A3N4MDC2"/>
<dbReference type="InterPro" id="IPR013324">
    <property type="entry name" value="RNA_pol_sigma_r3/r4-like"/>
</dbReference>
<evidence type="ECO:0000256" key="2">
    <source>
        <dbReference type="ARBA" id="ARBA00023015"/>
    </source>
</evidence>
<dbReference type="InterPro" id="IPR007627">
    <property type="entry name" value="RNA_pol_sigma70_r2"/>
</dbReference>
<name>A0A3N4MDC2_9BACT</name>
<evidence type="ECO:0000259" key="5">
    <source>
        <dbReference type="Pfam" id="PF04542"/>
    </source>
</evidence>
<sequence>MKIAISIATSEKSLLALTDSELLEGCCREGERYFNVLFDRYFNRLYGFSYSLLKNQEVSTQLAMDVMLRLWQKKQDIVLRADQHLQPYLFQSVKNAVLNHLRKSNIVTEPVDNTIEQLHHTHVTPEMLINSNELETAYQSMLREMPEQRRKIFQLKREEDLSYEEIAERLNISIHTVRNQMSSSLDYLRKRINIYNEGLILILISRLL</sequence>
<dbReference type="SUPFAM" id="SSF88946">
    <property type="entry name" value="Sigma2 domain of RNA polymerase sigma factors"/>
    <property type="match status" value="1"/>
</dbReference>
<gene>
    <name evidence="7" type="ORF">EG028_08940</name>
</gene>
<dbReference type="RefSeq" id="WP_120516266.1">
    <property type="nucleotide sequence ID" value="NZ_QXZY01000005.1"/>
</dbReference>
<dbReference type="InterPro" id="IPR013325">
    <property type="entry name" value="RNA_pol_sigma_r2"/>
</dbReference>
<dbReference type="NCBIfam" id="TIGR02985">
    <property type="entry name" value="Sig70_bacteroi1"/>
    <property type="match status" value="1"/>
</dbReference>
<dbReference type="Proteomes" id="UP000279089">
    <property type="component" value="Unassembled WGS sequence"/>
</dbReference>
<feature type="domain" description="RNA polymerase sigma factor 70 region 4 type 2" evidence="6">
    <location>
        <begin position="137"/>
        <end position="182"/>
    </location>
</feature>
<dbReference type="CDD" id="cd06171">
    <property type="entry name" value="Sigma70_r4"/>
    <property type="match status" value="1"/>
</dbReference>